<feature type="region of interest" description="Disordered" evidence="1">
    <location>
        <begin position="47"/>
        <end position="79"/>
    </location>
</feature>
<evidence type="ECO:0000256" key="1">
    <source>
        <dbReference type="SAM" id="MobiDB-lite"/>
    </source>
</evidence>
<organism evidence="2 3">
    <name type="scientific">Potamilus streckersoni</name>
    <dbReference type="NCBI Taxonomy" id="2493646"/>
    <lineage>
        <taxon>Eukaryota</taxon>
        <taxon>Metazoa</taxon>
        <taxon>Spiralia</taxon>
        <taxon>Lophotrochozoa</taxon>
        <taxon>Mollusca</taxon>
        <taxon>Bivalvia</taxon>
        <taxon>Autobranchia</taxon>
        <taxon>Heteroconchia</taxon>
        <taxon>Palaeoheterodonta</taxon>
        <taxon>Unionida</taxon>
        <taxon>Unionoidea</taxon>
        <taxon>Unionidae</taxon>
        <taxon>Ambleminae</taxon>
        <taxon>Lampsilini</taxon>
        <taxon>Potamilus</taxon>
    </lineage>
</organism>
<sequence length="79" mass="9185">MKRKNLEIEVIKMNSGDTKKRKKEYQEKQRYISEEKTQTVAHIHQIVSSDIGQDNQKDTQDSAPAEKEENQLRLDGLKG</sequence>
<reference evidence="2" key="2">
    <citation type="journal article" date="2021" name="Genome Biol. Evol.">
        <title>Developing a high-quality reference genome for a parasitic bivalve with doubly uniparental inheritance (Bivalvia: Unionida).</title>
        <authorList>
            <person name="Smith C.H."/>
        </authorList>
    </citation>
    <scope>NUCLEOTIDE SEQUENCE</scope>
    <source>
        <strain evidence="2">CHS0354</strain>
        <tissue evidence="2">Mantle</tissue>
    </source>
</reference>
<name>A0AAE0VXG0_9BIVA</name>
<comment type="caution">
    <text evidence="2">The sequence shown here is derived from an EMBL/GenBank/DDBJ whole genome shotgun (WGS) entry which is preliminary data.</text>
</comment>
<feature type="compositionally biased region" description="Basic and acidic residues" evidence="1">
    <location>
        <begin position="55"/>
        <end position="79"/>
    </location>
</feature>
<protein>
    <submittedName>
        <fullName evidence="2">Uncharacterized protein</fullName>
    </submittedName>
</protein>
<keyword evidence="3" id="KW-1185">Reference proteome</keyword>
<reference evidence="2" key="3">
    <citation type="submission" date="2023-05" db="EMBL/GenBank/DDBJ databases">
        <authorList>
            <person name="Smith C.H."/>
        </authorList>
    </citation>
    <scope>NUCLEOTIDE SEQUENCE</scope>
    <source>
        <strain evidence="2">CHS0354</strain>
        <tissue evidence="2">Mantle</tissue>
    </source>
</reference>
<gene>
    <name evidence="2" type="ORF">CHS0354_007146</name>
</gene>
<proteinExistence type="predicted"/>
<dbReference type="EMBL" id="JAEAOA010000484">
    <property type="protein sequence ID" value="KAK3594178.1"/>
    <property type="molecule type" value="Genomic_DNA"/>
</dbReference>
<reference evidence="2" key="1">
    <citation type="journal article" date="2021" name="Genome Biol. Evol.">
        <title>A High-Quality Reference Genome for a Parasitic Bivalve with Doubly Uniparental Inheritance (Bivalvia: Unionida).</title>
        <authorList>
            <person name="Smith C.H."/>
        </authorList>
    </citation>
    <scope>NUCLEOTIDE SEQUENCE</scope>
    <source>
        <strain evidence="2">CHS0354</strain>
    </source>
</reference>
<evidence type="ECO:0000313" key="2">
    <source>
        <dbReference type="EMBL" id="KAK3594178.1"/>
    </source>
</evidence>
<dbReference type="AlphaFoldDB" id="A0AAE0VXG0"/>
<evidence type="ECO:0000313" key="3">
    <source>
        <dbReference type="Proteomes" id="UP001195483"/>
    </source>
</evidence>
<dbReference type="Proteomes" id="UP001195483">
    <property type="component" value="Unassembled WGS sequence"/>
</dbReference>
<accession>A0AAE0VXG0</accession>